<evidence type="ECO:0000256" key="2">
    <source>
        <dbReference type="ARBA" id="ARBA00023242"/>
    </source>
</evidence>
<dbReference type="GO" id="GO:0003676">
    <property type="term" value="F:nucleic acid binding"/>
    <property type="evidence" value="ECO:0007669"/>
    <property type="project" value="InterPro"/>
</dbReference>
<reference evidence="7" key="2">
    <citation type="submission" date="2024-02" db="EMBL/GenBank/DDBJ databases">
        <title>Comparative genomics of Cryptococcus and Kwoniella reveals pathogenesis evolution and contrasting modes of karyotype evolution via chromosome fusion or intercentromeric recombination.</title>
        <authorList>
            <person name="Coelho M.A."/>
            <person name="David-Palma M."/>
            <person name="Shea T."/>
            <person name="Bowers K."/>
            <person name="McGinley-Smith S."/>
            <person name="Mohammad A.W."/>
            <person name="Gnirke A."/>
            <person name="Yurkov A.M."/>
            <person name="Nowrousian M."/>
            <person name="Sun S."/>
            <person name="Cuomo C.A."/>
            <person name="Heitman J."/>
        </authorList>
    </citation>
    <scope>NUCLEOTIDE SEQUENCE</scope>
    <source>
        <strain evidence="7">CBS 10737</strain>
    </source>
</reference>
<dbReference type="Proteomes" id="UP000094020">
    <property type="component" value="Chromosome 11"/>
</dbReference>
<organism evidence="7 8">
    <name type="scientific">Kwoniella pini CBS 10737</name>
    <dbReference type="NCBI Taxonomy" id="1296096"/>
    <lineage>
        <taxon>Eukaryota</taxon>
        <taxon>Fungi</taxon>
        <taxon>Dikarya</taxon>
        <taxon>Basidiomycota</taxon>
        <taxon>Agaricomycotina</taxon>
        <taxon>Tremellomycetes</taxon>
        <taxon>Tremellales</taxon>
        <taxon>Cryptococcaceae</taxon>
        <taxon>Kwoniella</taxon>
    </lineage>
</organism>
<dbReference type="InterPro" id="IPR004871">
    <property type="entry name" value="RSE1/DDB1/CPSF1_C"/>
</dbReference>
<dbReference type="Pfam" id="PF23726">
    <property type="entry name" value="Beta-prop_RSE1_2nd"/>
    <property type="match status" value="1"/>
</dbReference>
<dbReference type="InterPro" id="IPR050358">
    <property type="entry name" value="RSE1/DDB1/CFT1"/>
</dbReference>
<dbReference type="InterPro" id="IPR058543">
    <property type="entry name" value="Beta-prop_RSE1/DDB1/CPSF1_2nd"/>
</dbReference>
<evidence type="ECO:0000259" key="4">
    <source>
        <dbReference type="Pfam" id="PF03178"/>
    </source>
</evidence>
<dbReference type="RefSeq" id="XP_070059657.1">
    <property type="nucleotide sequence ID" value="XM_070203556.1"/>
</dbReference>
<dbReference type="InterPro" id="IPR018846">
    <property type="entry name" value="Beta-prop_RSE1/DDB1/CPSF1_1st"/>
</dbReference>
<feature type="domain" description="RSE1/DDB1/CPSF1 second beta-propeller" evidence="6">
    <location>
        <begin position="572"/>
        <end position="880"/>
    </location>
</feature>
<sequence>MLYIASALTPTPIINSIKIPGFTGPNANSLIVAKPDKIELWDVNQRGLEYQAALELWGNIVSIEQVEVEGARPHLLVLTAPPSAHLLLVTFSPSPKPALIITSSIHLTPPTPTLRQAEFFSSVVACGNVALVSLWIGVLSCIEMELEKDKDAKKRRASAIDMEIDERKRLQFRDNFNINIREHNLLHLSFLPVPSTPSGPLISFLWLSATSDLQLQIRTLSTASHAFNDLSKIVDVVTPLSTNVNLTEETNFNHIPFSCPAARRVLPIPSTSSTRDGDYSLMVIGDEHTVLYNLGVVQQSPKALRRLSIISGPNTSPRASARRSPQNEMVNTVNKRRKSSMNSKGTGGADLTNERWELKPVWRVRQGFGTVLAASLLESHGTGASAIIGDECGRLTVVRWEFEKNQGILEGATGQNGTVKVKKVEMGVASPPSSLTYLDSSHVFLSSAAGDSSLIALKPPSPNTAQPPISPSSASDARAVPRKGKGRAREDAEEGSWTVILEDDGNEWRGDVDIKERWMNVAPVKDFCAVPEEGGGLSHLVISSGASNTNSLRVVRSGVGLELVSTIQGVGGIEKSWSLVDSSGAPRLLLSTTTSTLLLEIEPEISLIETAQQIADSPTIAAGILPGADILIQVTSKGVGLWSDVISGLSAGSIDLDKESEIVAAQVYESLIVIAKTGGEVNLLDATANGLSLIASLNVATEISSIAIINSPNLPSPIISIGTWSNDILLYTIAQIQSGSAALTTLKEAFFATSLYLKPSVSPTTSTSGVQLLAGLSDGSLIMYDLEPSGPDGEVIVKSRKVTSLGNRPLKINPTIGPNVSGDKVVGVALTERMSVIFESGERIDTSSVSRKDVICATSLDTPTHGEVLVLANSDEITLVKINSLKKLSISTLDLGDRSATKIIAYNEDLVVDGVVVRTMDAQNGEVLQMSSLELRDSVSLNPLAEMQLKEREEVTALKSLMLNGKQYLVVGTAILPSDEEDEDVEDSYTNVKEGRLLLIDIIKSDSNKEQNVKYTNEETKHELKVIVEKTTEGPVYDLEVIHGFLAVAAGSKLTINRLSPSPQPNLVETSSFTSAFLASHLIVIPASNTSSNVTPEDRLVLGDGLRSIIVLSIDEGDGNIYDDTRDLATHTVNTMGRVRDNGEGVIIGDGHNNILTFRLNEGIETAATFGLHEEIIKFESGSLAPPSSSSEILRPDQLYMTATGRLGIIGELTKTSTKTLDDLQRNLDKYWKSPELSGSGIDWKEFRKGGSELVRRDMAGWIDGDFVQKFLDTSIFTSEESEKILKGSSVHEQIQKINVNGKKEPADRGDVVRILEAASGMH</sequence>
<evidence type="ECO:0000313" key="8">
    <source>
        <dbReference type="Proteomes" id="UP000094020"/>
    </source>
</evidence>
<dbReference type="InterPro" id="IPR036322">
    <property type="entry name" value="WD40_repeat_dom_sf"/>
</dbReference>
<feature type="domain" description="RSE1/DDB1/CPSF1 C-terminal" evidence="4">
    <location>
        <begin position="931"/>
        <end position="1273"/>
    </location>
</feature>
<feature type="region of interest" description="Disordered" evidence="3">
    <location>
        <begin position="310"/>
        <end position="350"/>
    </location>
</feature>
<dbReference type="KEGG" id="kpin:30174325"/>
<name>A0AAJ8MRX4_9TREE</name>
<dbReference type="Pfam" id="PF10433">
    <property type="entry name" value="Beta-prop_RSE1_1st"/>
    <property type="match status" value="1"/>
</dbReference>
<evidence type="ECO:0000256" key="1">
    <source>
        <dbReference type="ARBA" id="ARBA00004123"/>
    </source>
</evidence>
<evidence type="ECO:0000259" key="6">
    <source>
        <dbReference type="Pfam" id="PF23726"/>
    </source>
</evidence>
<dbReference type="InterPro" id="IPR015943">
    <property type="entry name" value="WD40/YVTN_repeat-like_dom_sf"/>
</dbReference>
<evidence type="ECO:0000256" key="3">
    <source>
        <dbReference type="SAM" id="MobiDB-lite"/>
    </source>
</evidence>
<dbReference type="Gene3D" id="1.10.150.910">
    <property type="match status" value="1"/>
</dbReference>
<feature type="domain" description="RSE1/DDB1/CPSF1 first beta-propeller" evidence="5">
    <location>
        <begin position="22"/>
        <end position="292"/>
    </location>
</feature>
<feature type="region of interest" description="Disordered" evidence="3">
    <location>
        <begin position="455"/>
        <end position="495"/>
    </location>
</feature>
<protein>
    <recommendedName>
        <fullName evidence="9">DNA damage-binding protein 1</fullName>
    </recommendedName>
</protein>
<keyword evidence="2" id="KW-0539">Nucleus</keyword>
<proteinExistence type="predicted"/>
<keyword evidence="8" id="KW-1185">Reference proteome</keyword>
<evidence type="ECO:0000259" key="5">
    <source>
        <dbReference type="Pfam" id="PF10433"/>
    </source>
</evidence>
<dbReference type="Gene3D" id="2.130.10.10">
    <property type="entry name" value="YVTN repeat-like/Quinoprotein amine dehydrogenase"/>
    <property type="match status" value="2"/>
</dbReference>
<comment type="subcellular location">
    <subcellularLocation>
        <location evidence="1">Nucleus</location>
    </subcellularLocation>
</comment>
<dbReference type="Pfam" id="PF03178">
    <property type="entry name" value="CPSF_A"/>
    <property type="match status" value="1"/>
</dbReference>
<evidence type="ECO:0008006" key="9">
    <source>
        <dbReference type="Google" id="ProtNLM"/>
    </source>
</evidence>
<reference evidence="7" key="1">
    <citation type="submission" date="2013-07" db="EMBL/GenBank/DDBJ databases">
        <authorList>
            <consortium name="The Broad Institute Genome Sequencing Platform"/>
            <person name="Cuomo C."/>
            <person name="Litvintseva A."/>
            <person name="Chen Y."/>
            <person name="Heitman J."/>
            <person name="Sun S."/>
            <person name="Springer D."/>
            <person name="Dromer F."/>
            <person name="Young S.K."/>
            <person name="Zeng Q."/>
            <person name="Gargeya S."/>
            <person name="Fitzgerald M."/>
            <person name="Abouelleil A."/>
            <person name="Alvarado L."/>
            <person name="Berlin A.M."/>
            <person name="Chapman S.B."/>
            <person name="Dewar J."/>
            <person name="Goldberg J."/>
            <person name="Griggs A."/>
            <person name="Gujja S."/>
            <person name="Hansen M."/>
            <person name="Howarth C."/>
            <person name="Imamovic A."/>
            <person name="Larimer J."/>
            <person name="McCowan C."/>
            <person name="Murphy C."/>
            <person name="Pearson M."/>
            <person name="Priest M."/>
            <person name="Roberts A."/>
            <person name="Saif S."/>
            <person name="Shea T."/>
            <person name="Sykes S."/>
            <person name="Wortman J."/>
            <person name="Nusbaum C."/>
            <person name="Birren B."/>
        </authorList>
    </citation>
    <scope>NUCLEOTIDE SEQUENCE</scope>
    <source>
        <strain evidence="7">CBS 10737</strain>
    </source>
</reference>
<dbReference type="GO" id="GO:0005634">
    <property type="term" value="C:nucleus"/>
    <property type="evidence" value="ECO:0007669"/>
    <property type="project" value="UniProtKB-SubCell"/>
</dbReference>
<dbReference type="GeneID" id="30174325"/>
<evidence type="ECO:0000313" key="7">
    <source>
        <dbReference type="EMBL" id="WWC73651.1"/>
    </source>
</evidence>
<accession>A0AAJ8MRX4</accession>
<dbReference type="PANTHER" id="PTHR10644">
    <property type="entry name" value="DNA REPAIR/RNA PROCESSING CPSF FAMILY"/>
    <property type="match status" value="1"/>
</dbReference>
<dbReference type="SUPFAM" id="SSF50978">
    <property type="entry name" value="WD40 repeat-like"/>
    <property type="match status" value="1"/>
</dbReference>
<dbReference type="EMBL" id="CP144529">
    <property type="protein sequence ID" value="WWC73651.1"/>
    <property type="molecule type" value="Genomic_DNA"/>
</dbReference>
<feature type="compositionally biased region" description="Polar residues" evidence="3">
    <location>
        <begin position="463"/>
        <end position="475"/>
    </location>
</feature>
<gene>
    <name evidence="7" type="ORF">I206_107623</name>
</gene>
<feature type="compositionally biased region" description="Polar residues" evidence="3">
    <location>
        <begin position="311"/>
        <end position="333"/>
    </location>
</feature>